<name>A0ABN7SY67_OIKDI</name>
<organism evidence="1 2">
    <name type="scientific">Oikopleura dioica</name>
    <name type="common">Tunicate</name>
    <dbReference type="NCBI Taxonomy" id="34765"/>
    <lineage>
        <taxon>Eukaryota</taxon>
        <taxon>Metazoa</taxon>
        <taxon>Chordata</taxon>
        <taxon>Tunicata</taxon>
        <taxon>Appendicularia</taxon>
        <taxon>Copelata</taxon>
        <taxon>Oikopleuridae</taxon>
        <taxon>Oikopleura</taxon>
    </lineage>
</organism>
<evidence type="ECO:0000313" key="1">
    <source>
        <dbReference type="EMBL" id="CAG5105836.1"/>
    </source>
</evidence>
<sequence length="96" mass="11429">MTILWIKCRVFQHYQTKETTEKVFRFSWKYSPEQSLYDFAKLVKGQCSDEDCLGWKSINITWIDEEGDAITLQTAEQLSHLVSEFIILFRTLKIIF</sequence>
<dbReference type="SUPFAM" id="SSF54277">
    <property type="entry name" value="CAD &amp; PB1 domains"/>
    <property type="match status" value="1"/>
</dbReference>
<dbReference type="Proteomes" id="UP001158576">
    <property type="component" value="Chromosome 1"/>
</dbReference>
<reference evidence="1 2" key="1">
    <citation type="submission" date="2021-04" db="EMBL/GenBank/DDBJ databases">
        <authorList>
            <person name="Bliznina A."/>
        </authorList>
    </citation>
    <scope>NUCLEOTIDE SEQUENCE [LARGE SCALE GENOMIC DNA]</scope>
</reference>
<keyword evidence="2" id="KW-1185">Reference proteome</keyword>
<protein>
    <submittedName>
        <fullName evidence="1">Oidioi.mRNA.OKI2018_I69.chr1.g2497.t1.cds</fullName>
    </submittedName>
</protein>
<proteinExistence type="predicted"/>
<accession>A0ABN7SY67</accession>
<gene>
    <name evidence="1" type="ORF">OKIOD_LOCUS11262</name>
</gene>
<dbReference type="EMBL" id="OU015566">
    <property type="protein sequence ID" value="CAG5105836.1"/>
    <property type="molecule type" value="Genomic_DNA"/>
</dbReference>
<evidence type="ECO:0000313" key="2">
    <source>
        <dbReference type="Proteomes" id="UP001158576"/>
    </source>
</evidence>
<dbReference type="Gene3D" id="3.10.20.90">
    <property type="entry name" value="Phosphatidylinositol 3-kinase Catalytic Subunit, Chain A, domain 1"/>
    <property type="match status" value="1"/>
</dbReference>